<dbReference type="AlphaFoldDB" id="A0A0J1ILF7"/>
<gene>
    <name evidence="2" type="ORF">ABW02_09185</name>
</gene>
<dbReference type="InterPro" id="IPR010310">
    <property type="entry name" value="T7SS_ESAT-6-like"/>
</dbReference>
<comment type="similarity">
    <text evidence="1">Belongs to the WXG100 family.</text>
</comment>
<dbReference type="Proteomes" id="UP000036045">
    <property type="component" value="Unassembled WGS sequence"/>
</dbReference>
<comment type="caution">
    <text evidence="2">The sequence shown here is derived from an EMBL/GenBank/DDBJ whole genome shotgun (WGS) entry which is preliminary data.</text>
</comment>
<evidence type="ECO:0000313" key="3">
    <source>
        <dbReference type="Proteomes" id="UP000036045"/>
    </source>
</evidence>
<dbReference type="EMBL" id="LDPH01000007">
    <property type="protein sequence ID" value="KLV26713.1"/>
    <property type="molecule type" value="Genomic_DNA"/>
</dbReference>
<dbReference type="PATRIC" id="fig|1397.4.peg.5097"/>
<evidence type="ECO:0000313" key="2">
    <source>
        <dbReference type="EMBL" id="KLV26713.1"/>
    </source>
</evidence>
<dbReference type="NCBIfam" id="TIGR03930">
    <property type="entry name" value="WXG100_ESAT6"/>
    <property type="match status" value="1"/>
</dbReference>
<protein>
    <recommendedName>
        <fullName evidence="1">ESAT-6-like protein</fullName>
    </recommendedName>
</protein>
<dbReference type="InterPro" id="IPR036689">
    <property type="entry name" value="ESAT-6-like_sf"/>
</dbReference>
<organism evidence="2 3">
    <name type="scientific">Niallia circulans</name>
    <name type="common">Bacillus circulans</name>
    <dbReference type="NCBI Taxonomy" id="1397"/>
    <lineage>
        <taxon>Bacteria</taxon>
        <taxon>Bacillati</taxon>
        <taxon>Bacillota</taxon>
        <taxon>Bacilli</taxon>
        <taxon>Bacillales</taxon>
        <taxon>Bacillaceae</taxon>
        <taxon>Niallia</taxon>
    </lineage>
</organism>
<keyword evidence="3" id="KW-1185">Reference proteome</keyword>
<name>A0A0J1ILF7_NIACI</name>
<dbReference type="RefSeq" id="WP_047941688.1">
    <property type="nucleotide sequence ID" value="NZ_CP053989.1"/>
</dbReference>
<dbReference type="GeneID" id="56347923"/>
<sequence length="97" mass="10828">MSGIIRVTPEELVGMANRYSSEGSQVGDQISRLDNMIQELESMWEGQSSRAFSEQYQSLRPSFVDMQQLLEEISSQLNSTAKALEDADAQIANQIRG</sequence>
<reference evidence="2 3" key="1">
    <citation type="submission" date="2015-05" db="EMBL/GenBank/DDBJ databases">
        <title>Whole genome sequence and identification of bacterial endophytes from Costus igneus.</title>
        <authorList>
            <person name="Lee Y.P."/>
            <person name="Gan H.M."/>
            <person name="Eng W."/>
            <person name="Wheatley M.S."/>
            <person name="Caraballo A."/>
            <person name="Polter S."/>
            <person name="Savka M.A."/>
            <person name="Hudson A.O."/>
        </authorList>
    </citation>
    <scope>NUCLEOTIDE SEQUENCE [LARGE SCALE GENOMIC DNA]</scope>
    <source>
        <strain evidence="2 3">RIT379</strain>
    </source>
</reference>
<dbReference type="Pfam" id="PF06013">
    <property type="entry name" value="WXG100"/>
    <property type="match status" value="1"/>
</dbReference>
<evidence type="ECO:0000256" key="1">
    <source>
        <dbReference type="RuleBase" id="RU362001"/>
    </source>
</evidence>
<dbReference type="SUPFAM" id="SSF140453">
    <property type="entry name" value="EsxAB dimer-like"/>
    <property type="match status" value="1"/>
</dbReference>
<dbReference type="Gene3D" id="1.10.287.1060">
    <property type="entry name" value="ESAT-6-like"/>
    <property type="match status" value="1"/>
</dbReference>
<proteinExistence type="inferred from homology"/>
<accession>A0A0J1ILF7</accession>
<dbReference type="OrthoDB" id="4978934at2"/>